<name>A0ABU9LBK2_9XANT</name>
<accession>A0ABU9LBK2</accession>
<dbReference type="PANTHER" id="PTHR32063:SF77">
    <property type="entry name" value="ACR FAMILY TRANSPORT PROTEIN"/>
    <property type="match status" value="1"/>
</dbReference>
<dbReference type="InterPro" id="IPR001036">
    <property type="entry name" value="Acrflvin-R"/>
</dbReference>
<dbReference type="PRINTS" id="PR00702">
    <property type="entry name" value="ACRIFLAVINRP"/>
</dbReference>
<dbReference type="Gene3D" id="1.20.1640.10">
    <property type="entry name" value="Multidrug efflux transporter AcrB transmembrane domain"/>
    <property type="match status" value="2"/>
</dbReference>
<feature type="transmembrane region" description="Helical" evidence="1">
    <location>
        <begin position="359"/>
        <end position="379"/>
    </location>
</feature>
<feature type="transmembrane region" description="Helical" evidence="1">
    <location>
        <begin position="835"/>
        <end position="857"/>
    </location>
</feature>
<protein>
    <submittedName>
        <fullName evidence="2">Efflux RND transporter permease subunit</fullName>
    </submittedName>
</protein>
<dbReference type="Pfam" id="PF00873">
    <property type="entry name" value="ACR_tran"/>
    <property type="match status" value="1"/>
</dbReference>
<feature type="transmembrane region" description="Helical" evidence="1">
    <location>
        <begin position="17"/>
        <end position="36"/>
    </location>
</feature>
<dbReference type="SUPFAM" id="SSF82866">
    <property type="entry name" value="Multidrug efflux transporter AcrB transmembrane domain"/>
    <property type="match status" value="2"/>
</dbReference>
<dbReference type="Gene3D" id="3.30.70.1430">
    <property type="entry name" value="Multidrug efflux transporter AcrB pore domain"/>
    <property type="match status" value="2"/>
</dbReference>
<feature type="transmembrane region" description="Helical" evidence="1">
    <location>
        <begin position="462"/>
        <end position="480"/>
    </location>
</feature>
<sequence>MNFGFSTWAIRNPVPPILLFVMLTLAGIVAFIQLPITAMPNVVTPVVDVLIQQPGATPTELETETTQRVEDAVASIPGIKRIVSTVTEGLSTTQIEFNLDIGVDRATNDVRNAVAAIRQNLPATVREPIVRRASDTGRPVGIYIAEAPEMPMQDLSRFVDQTVARELLTVRGVSRVDRSGGSDQEISIVLDPATLASLGISAADVSQQLLASNANSPGGRLTLGATEYALRTIGRADSLDALAGTRIPVPGGRKLKLSDIGVVSYGPSEVRNITKVDGRPAVTFMVYKDPTVSEVSVAKAVRERLDALSKTHAVKFRVAFSDIDFVEIGYRATMFNFLEGAILTVLVVFWFLRNRRATLIAALTIPLSIIPTFLVMQWLDFSLNMVSLLAITLVTGVLVDDAIVEVENIDRHMRSGKSVMLAAIEASEEIGLSVIATTLVICVVFIPVSFMDGLPGLYFRQFGLTVAVAAFFSLVVARLLTPMLASRLMNVPKTDHPQDGPLMIRYLAIVRWTLKHRIKTLVMALIGVVMSFGLLPLLPLGFMPYDDYSVSSITLEVPRGSTIEQTDQAAQQVAAVVSKHAEVEYVLTLSGGADGAVNKSRIYVKLFPPEKRDISEREFTARVYPEIAKLPDMRVNFDSLSGRKDVSIALVSDDDRALTRAADTVKRDMQKIPGLIGVDTSVGQEQPEIVVQMDPLKAAEFGVTAQQVGEAISTSTIGDDIPRLSKFNYMSREIPVRVRLPREYGTDLGVLENLKLPTASGGSVPLASVATLRFAKGPATIERYDRERRIDLQANLNGIALGTAMTAINALPSIKHLPPGVRVLNTGDAEFVNELMVSFLKALGTGLFLVYAIQVLLYRDWLQPLARMMALPLSIGGAFLLLFATGMELSLPALLGMLMLMGIADKNSILLVDAMLENLREGMSRFDAIMLACRARARPIVMTSVAMTAGMLPLAFGVSLDSAFRAPMAIAVIGGLISSTILSLILVPLLFSFVHDVELWLARKFGSAAQKAVPNRA</sequence>
<dbReference type="InterPro" id="IPR027463">
    <property type="entry name" value="AcrB_DN_DC_subdom"/>
</dbReference>
<reference evidence="2 3" key="1">
    <citation type="journal article" date="2024" name="FEMS Microbiol. Lett.">
        <title>Xanthomonas protegens sp. nov., a novel rice seed-associated bacterium, provides in vivo protection against X. oryzae pv. oryzae, the bacterial leaf blight pathogen.</title>
        <authorList>
            <person name="Rana R."/>
            <person name="Sharma A."/>
            <person name="Madhavan V.N."/>
            <person name="Korpole S."/>
            <person name="Sonti R.V."/>
            <person name="Patel H.K."/>
            <person name="Patil P.B."/>
        </authorList>
    </citation>
    <scope>NUCLEOTIDE SEQUENCE [LARGE SCALE GENOMIC DNA]</scope>
    <source>
        <strain evidence="2 3">PPL118</strain>
    </source>
</reference>
<dbReference type="EMBL" id="JAQJCQ010000006">
    <property type="protein sequence ID" value="MEL4891685.1"/>
    <property type="molecule type" value="Genomic_DNA"/>
</dbReference>
<evidence type="ECO:0000313" key="3">
    <source>
        <dbReference type="Proteomes" id="UP001486626"/>
    </source>
</evidence>
<dbReference type="SUPFAM" id="SSF82714">
    <property type="entry name" value="Multidrug efflux transporter AcrB TolC docking domain, DN and DC subdomains"/>
    <property type="match status" value="2"/>
</dbReference>
<feature type="transmembrane region" description="Helical" evidence="1">
    <location>
        <begin position="521"/>
        <end position="542"/>
    </location>
</feature>
<feature type="transmembrane region" description="Helical" evidence="1">
    <location>
        <begin position="385"/>
        <end position="404"/>
    </location>
</feature>
<feature type="transmembrane region" description="Helical" evidence="1">
    <location>
        <begin position="334"/>
        <end position="352"/>
    </location>
</feature>
<dbReference type="Gene3D" id="3.30.2090.10">
    <property type="entry name" value="Multidrug efflux transporter AcrB TolC docking domain, DN and DC subdomains"/>
    <property type="match status" value="2"/>
</dbReference>
<dbReference type="Proteomes" id="UP001486626">
    <property type="component" value="Unassembled WGS sequence"/>
</dbReference>
<dbReference type="RefSeq" id="WP_342073282.1">
    <property type="nucleotide sequence ID" value="NZ_JAQJCQ010000006.1"/>
</dbReference>
<proteinExistence type="predicted"/>
<gene>
    <name evidence="2" type="ORF">PIQ37_09635</name>
</gene>
<feature type="transmembrane region" description="Helical" evidence="1">
    <location>
        <begin position="430"/>
        <end position="450"/>
    </location>
</feature>
<evidence type="ECO:0000313" key="2">
    <source>
        <dbReference type="EMBL" id="MEL4891685.1"/>
    </source>
</evidence>
<dbReference type="Gene3D" id="3.30.70.1440">
    <property type="entry name" value="Multidrug efflux transporter AcrB pore domain"/>
    <property type="match status" value="1"/>
</dbReference>
<dbReference type="PANTHER" id="PTHR32063">
    <property type="match status" value="1"/>
</dbReference>
<organism evidence="2 3">
    <name type="scientific">Xanthomonas protegens</name>
    <dbReference type="NCBI Taxonomy" id="3380705"/>
    <lineage>
        <taxon>Bacteria</taxon>
        <taxon>Pseudomonadati</taxon>
        <taxon>Pseudomonadota</taxon>
        <taxon>Gammaproteobacteria</taxon>
        <taxon>Lysobacterales</taxon>
        <taxon>Lysobacteraceae</taxon>
        <taxon>Xanthomonas</taxon>
    </lineage>
</organism>
<keyword evidence="1" id="KW-0812">Transmembrane</keyword>
<dbReference type="SUPFAM" id="SSF82693">
    <property type="entry name" value="Multidrug efflux transporter AcrB pore domain, PN1, PN2, PC1 and PC2 subdomains"/>
    <property type="match status" value="3"/>
</dbReference>
<comment type="caution">
    <text evidence="2">The sequence shown here is derived from an EMBL/GenBank/DDBJ whole genome shotgun (WGS) entry which is preliminary data.</text>
</comment>
<keyword evidence="1" id="KW-1133">Transmembrane helix</keyword>
<dbReference type="Gene3D" id="3.30.70.1320">
    <property type="entry name" value="Multidrug efflux transporter AcrB pore domain like"/>
    <property type="match status" value="1"/>
</dbReference>
<feature type="transmembrane region" description="Helical" evidence="1">
    <location>
        <begin position="937"/>
        <end position="956"/>
    </location>
</feature>
<feature type="transmembrane region" description="Helical" evidence="1">
    <location>
        <begin position="968"/>
        <end position="994"/>
    </location>
</feature>
<evidence type="ECO:0000256" key="1">
    <source>
        <dbReference type="SAM" id="Phobius"/>
    </source>
</evidence>
<keyword evidence="3" id="KW-1185">Reference proteome</keyword>
<keyword evidence="1" id="KW-0472">Membrane</keyword>